<dbReference type="PANTHER" id="PTHR37610:SF40">
    <property type="entry name" value="OS01G0909600 PROTEIN"/>
    <property type="match status" value="1"/>
</dbReference>
<feature type="domain" description="Retrovirus-related Pol polyprotein from transposon TNT 1-94-like beta-barrel" evidence="3">
    <location>
        <begin position="387"/>
        <end position="435"/>
    </location>
</feature>
<feature type="region of interest" description="Disordered" evidence="1">
    <location>
        <begin position="472"/>
        <end position="516"/>
    </location>
</feature>
<feature type="region of interest" description="Disordered" evidence="1">
    <location>
        <begin position="1"/>
        <end position="21"/>
    </location>
</feature>
<evidence type="ECO:0008006" key="6">
    <source>
        <dbReference type="Google" id="ProtNLM"/>
    </source>
</evidence>
<evidence type="ECO:0000313" key="5">
    <source>
        <dbReference type="Proteomes" id="UP000634136"/>
    </source>
</evidence>
<keyword evidence="5" id="KW-1185">Reference proteome</keyword>
<dbReference type="InterPro" id="IPR029472">
    <property type="entry name" value="Copia-like_N"/>
</dbReference>
<dbReference type="Proteomes" id="UP000634136">
    <property type="component" value="Unassembled WGS sequence"/>
</dbReference>
<dbReference type="Pfam" id="PF22936">
    <property type="entry name" value="Pol_BBD"/>
    <property type="match status" value="1"/>
</dbReference>
<dbReference type="EMBL" id="JAAIUW010000009">
    <property type="protein sequence ID" value="KAF7816125.1"/>
    <property type="molecule type" value="Genomic_DNA"/>
</dbReference>
<gene>
    <name evidence="4" type="ORF">G2W53_030094</name>
</gene>
<dbReference type="AlphaFoldDB" id="A0A834WAH5"/>
<sequence length="587" mass="65297">MAEKQDSVSKTATTDEGAYRLHSSDHPGVSLVNHPLVGSNYLAWSTAIKTSLEAKDKIGFVDGSLPPPEDPTEFKKWKTVDSMIKSWIVNSTSKELAKNFIYCQTSKALWDVLEERFGVSNAPQLYEIQRRTSTIEQGEDSVMTYYTKINICWDEMGRLLPIPECTCGKCTCGLHKKITDIDASIKLLQFLMGLNPIYDVIRSQILNLDPLPSANKAYSMVMRVEKQRKINMGILSGNENAAALMAKAYQGKNDGENKGNLIKKKDLSKKDKFCEHCNNTGHTKDTCFKLHGYPDWFKELREKRAAAGKKQVANACGDLVVDASNDSESNTKRELANMVTYLLKEVQRLGKNKAPNTNDEQSNFADLHEFAGNIQPLNPKVINKTNWIMDTGATTHMCSDISLMQNLRILSNPRTVHLPDKTTKAVTKIGSVVLDKNLILKEDQKSKKTLARGAAYGKLYYLTAGSFSKQNRNNTEHPVSPTNAFCNNAHVGNKRTTNTTKTWHSSTNTGDDSDSYPLGSVIPTTVITNHSADLPVLDPIPIEPEIEHFVDPPPTTRESTRPRKAPSWLADYVHGFAKEGDASNLLN</sequence>
<evidence type="ECO:0000313" key="4">
    <source>
        <dbReference type="EMBL" id="KAF7816125.1"/>
    </source>
</evidence>
<evidence type="ECO:0000256" key="1">
    <source>
        <dbReference type="SAM" id="MobiDB-lite"/>
    </source>
</evidence>
<name>A0A834WAH5_9FABA</name>
<feature type="compositionally biased region" description="Polar residues" evidence="1">
    <location>
        <begin position="472"/>
        <end position="486"/>
    </location>
</feature>
<accession>A0A834WAH5</accession>
<comment type="caution">
    <text evidence="4">The sequence shown here is derived from an EMBL/GenBank/DDBJ whole genome shotgun (WGS) entry which is preliminary data.</text>
</comment>
<feature type="domain" description="Retrotransposon Copia-like N-terminal" evidence="2">
    <location>
        <begin position="22"/>
        <end position="69"/>
    </location>
</feature>
<organism evidence="4 5">
    <name type="scientific">Senna tora</name>
    <dbReference type="NCBI Taxonomy" id="362788"/>
    <lineage>
        <taxon>Eukaryota</taxon>
        <taxon>Viridiplantae</taxon>
        <taxon>Streptophyta</taxon>
        <taxon>Embryophyta</taxon>
        <taxon>Tracheophyta</taxon>
        <taxon>Spermatophyta</taxon>
        <taxon>Magnoliopsida</taxon>
        <taxon>eudicotyledons</taxon>
        <taxon>Gunneridae</taxon>
        <taxon>Pentapetalae</taxon>
        <taxon>rosids</taxon>
        <taxon>fabids</taxon>
        <taxon>Fabales</taxon>
        <taxon>Fabaceae</taxon>
        <taxon>Caesalpinioideae</taxon>
        <taxon>Cassia clade</taxon>
        <taxon>Senna</taxon>
    </lineage>
</organism>
<evidence type="ECO:0000259" key="2">
    <source>
        <dbReference type="Pfam" id="PF14244"/>
    </source>
</evidence>
<evidence type="ECO:0000259" key="3">
    <source>
        <dbReference type="Pfam" id="PF22936"/>
    </source>
</evidence>
<protein>
    <recommendedName>
        <fullName evidence="6">Retrotransposon Copia-like N-terminal domain-containing protein</fullName>
    </recommendedName>
</protein>
<dbReference type="OrthoDB" id="1092501at2759"/>
<reference evidence="4" key="1">
    <citation type="submission" date="2020-09" db="EMBL/GenBank/DDBJ databases">
        <title>Genome-Enabled Discovery of Anthraquinone Biosynthesis in Senna tora.</title>
        <authorList>
            <person name="Kang S.-H."/>
            <person name="Pandey R.P."/>
            <person name="Lee C.-M."/>
            <person name="Sim J.-S."/>
            <person name="Jeong J.-T."/>
            <person name="Choi B.-S."/>
            <person name="Jung M."/>
            <person name="Ginzburg D."/>
            <person name="Zhao K."/>
            <person name="Won S.Y."/>
            <person name="Oh T.-J."/>
            <person name="Yu Y."/>
            <person name="Kim N.-H."/>
            <person name="Lee O.R."/>
            <person name="Lee T.-H."/>
            <person name="Bashyal P."/>
            <person name="Kim T.-S."/>
            <person name="Lee W.-H."/>
            <person name="Kawkins C."/>
            <person name="Kim C.-K."/>
            <person name="Kim J.S."/>
            <person name="Ahn B.O."/>
            <person name="Rhee S.Y."/>
            <person name="Sohng J.K."/>
        </authorList>
    </citation>
    <scope>NUCLEOTIDE SEQUENCE</scope>
    <source>
        <tissue evidence="4">Leaf</tissue>
    </source>
</reference>
<proteinExistence type="predicted"/>
<dbReference type="PANTHER" id="PTHR37610">
    <property type="entry name" value="CCHC-TYPE DOMAIN-CONTAINING PROTEIN"/>
    <property type="match status" value="1"/>
</dbReference>
<dbReference type="Pfam" id="PF14244">
    <property type="entry name" value="Retrotran_gag_3"/>
    <property type="match status" value="1"/>
</dbReference>
<dbReference type="InterPro" id="IPR054722">
    <property type="entry name" value="PolX-like_BBD"/>
</dbReference>
<feature type="compositionally biased region" description="Low complexity" evidence="1">
    <location>
        <begin position="496"/>
        <end position="509"/>
    </location>
</feature>